<comment type="subcellular location">
    <subcellularLocation>
        <location evidence="1">Nucleus</location>
    </subcellularLocation>
</comment>
<gene>
    <name evidence="8" type="ORF">Gasu_56440</name>
</gene>
<dbReference type="PIRSF" id="PIRSF006232">
    <property type="entry name" value="Pirin"/>
    <property type="match status" value="1"/>
</dbReference>
<evidence type="ECO:0000259" key="6">
    <source>
        <dbReference type="Pfam" id="PF02678"/>
    </source>
</evidence>
<dbReference type="STRING" id="130081.M2XA47"/>
<dbReference type="Pfam" id="PF05726">
    <property type="entry name" value="Pirin_C"/>
    <property type="match status" value="1"/>
</dbReference>
<evidence type="ECO:0000256" key="5">
    <source>
        <dbReference type="RuleBase" id="RU003457"/>
    </source>
</evidence>
<comment type="similarity">
    <text evidence="2 5">Belongs to the pirin family.</text>
</comment>
<name>M2XA47_GALSU</name>
<evidence type="ECO:0000256" key="1">
    <source>
        <dbReference type="ARBA" id="ARBA00004123"/>
    </source>
</evidence>
<keyword evidence="4" id="KW-0479">Metal-binding</keyword>
<dbReference type="InterPro" id="IPR012093">
    <property type="entry name" value="Pirin"/>
</dbReference>
<dbReference type="CDD" id="cd02909">
    <property type="entry name" value="cupin_pirin_N"/>
    <property type="match status" value="1"/>
</dbReference>
<feature type="binding site" evidence="4">
    <location>
        <position position="136"/>
    </location>
    <ligand>
        <name>Fe cation</name>
        <dbReference type="ChEBI" id="CHEBI:24875"/>
    </ligand>
</feature>
<protein>
    <submittedName>
        <fullName evidence="8">Pirin-related protein</fullName>
    </submittedName>
</protein>
<dbReference type="Gramene" id="EME26747">
    <property type="protein sequence ID" value="EME26747"/>
    <property type="gene ID" value="Gasu_56440"/>
</dbReference>
<sequence length="310" mass="34687">MFLLSSVVVGGLFVKRCCYYSKSQKIFQREAIVMASTGRKISKKIQPREQMDGEGARVFRSIGTTSLRNLDPFLMLDEFSVKAPAGFPDHPHRGFETVTYMLEGFFRHEDNRGHSGVIGPGDVQWMTAGRGIIHSEMPQGNQVGHGLQLWVNLAAKDKMAEPKYQELVSKDIPCATTDLYMVKVVAGRFQDVQGKVYTRTPSMFLDIEMKPGCELKPEIPPHYRGFIYVIQGKALFGKEASLGNAHELLILDDGADNAIICQTKEDGCRFVLVAGQPLNEPIVQYGPFVMTSQEDIKQAFQDYQSGKFSY</sequence>
<dbReference type="InterPro" id="IPR011051">
    <property type="entry name" value="RmlC_Cupin_sf"/>
</dbReference>
<dbReference type="FunFam" id="2.60.120.10:FF:000055">
    <property type="entry name" value="pirin"/>
    <property type="match status" value="1"/>
</dbReference>
<keyword evidence="4" id="KW-0408">Iron</keyword>
<proteinExistence type="inferred from homology"/>
<reference evidence="9" key="1">
    <citation type="journal article" date="2013" name="Science">
        <title>Gene transfer from bacteria and archaea facilitated evolution of an extremophilic eukaryote.</title>
        <authorList>
            <person name="Schonknecht G."/>
            <person name="Chen W.H."/>
            <person name="Ternes C.M."/>
            <person name="Barbier G.G."/>
            <person name="Shrestha R.P."/>
            <person name="Stanke M."/>
            <person name="Brautigam A."/>
            <person name="Baker B.J."/>
            <person name="Banfield J.F."/>
            <person name="Garavito R.M."/>
            <person name="Carr K."/>
            <person name="Wilkerson C."/>
            <person name="Rensing S.A."/>
            <person name="Gagneul D."/>
            <person name="Dickenson N.E."/>
            <person name="Oesterhelt C."/>
            <person name="Lercher M.J."/>
            <person name="Weber A.P."/>
        </authorList>
    </citation>
    <scope>NUCLEOTIDE SEQUENCE [LARGE SCALE GENOMIC DNA]</scope>
    <source>
        <strain evidence="9">074W</strain>
    </source>
</reference>
<dbReference type="Gene3D" id="2.60.120.10">
    <property type="entry name" value="Jelly Rolls"/>
    <property type="match status" value="2"/>
</dbReference>
<dbReference type="InterPro" id="IPR008778">
    <property type="entry name" value="Pirin_C_dom"/>
</dbReference>
<dbReference type="OMA" id="TPWHPHR"/>
<dbReference type="GO" id="GO:0005634">
    <property type="term" value="C:nucleus"/>
    <property type="evidence" value="ECO:0007669"/>
    <property type="project" value="UniProtKB-SubCell"/>
</dbReference>
<evidence type="ECO:0000256" key="3">
    <source>
        <dbReference type="ARBA" id="ARBA00023242"/>
    </source>
</evidence>
<organism evidence="8 9">
    <name type="scientific">Galdieria sulphuraria</name>
    <name type="common">Red alga</name>
    <dbReference type="NCBI Taxonomy" id="130081"/>
    <lineage>
        <taxon>Eukaryota</taxon>
        <taxon>Rhodophyta</taxon>
        <taxon>Bangiophyceae</taxon>
        <taxon>Galdieriales</taxon>
        <taxon>Galdieriaceae</taxon>
        <taxon>Galdieria</taxon>
    </lineage>
</organism>
<dbReference type="Pfam" id="PF02678">
    <property type="entry name" value="Pirin"/>
    <property type="match status" value="1"/>
</dbReference>
<feature type="domain" description="Pirin N-terminal" evidence="6">
    <location>
        <begin position="56"/>
        <end position="151"/>
    </location>
</feature>
<feature type="domain" description="Pirin C-terminal" evidence="7">
    <location>
        <begin position="205"/>
        <end position="308"/>
    </location>
</feature>
<evidence type="ECO:0000313" key="9">
    <source>
        <dbReference type="Proteomes" id="UP000030680"/>
    </source>
</evidence>
<dbReference type="Proteomes" id="UP000030680">
    <property type="component" value="Unassembled WGS sequence"/>
</dbReference>
<accession>M2XA47</accession>
<feature type="binding site" evidence="4">
    <location>
        <position position="90"/>
    </location>
    <ligand>
        <name>Fe cation</name>
        <dbReference type="ChEBI" id="CHEBI:24875"/>
    </ligand>
</feature>
<dbReference type="GO" id="GO:0046872">
    <property type="term" value="F:metal ion binding"/>
    <property type="evidence" value="ECO:0007669"/>
    <property type="project" value="UniProtKB-KW"/>
</dbReference>
<dbReference type="KEGG" id="gsl:Gasu_56440"/>
<evidence type="ECO:0000313" key="8">
    <source>
        <dbReference type="EMBL" id="EME26747.1"/>
    </source>
</evidence>
<dbReference type="SUPFAM" id="SSF51182">
    <property type="entry name" value="RmlC-like cupins"/>
    <property type="match status" value="1"/>
</dbReference>
<dbReference type="CDD" id="cd02247">
    <property type="entry name" value="cupin_pirin_C"/>
    <property type="match status" value="1"/>
</dbReference>
<dbReference type="InterPro" id="IPR014710">
    <property type="entry name" value="RmlC-like_jellyroll"/>
</dbReference>
<dbReference type="AlphaFoldDB" id="M2XA47"/>
<dbReference type="eggNOG" id="ENOG502QQ5A">
    <property type="taxonomic scope" value="Eukaryota"/>
</dbReference>
<evidence type="ECO:0000256" key="4">
    <source>
        <dbReference type="PIRSR" id="PIRSR006232-1"/>
    </source>
</evidence>
<dbReference type="RefSeq" id="XP_005703267.1">
    <property type="nucleotide sequence ID" value="XM_005703210.1"/>
</dbReference>
<evidence type="ECO:0000256" key="2">
    <source>
        <dbReference type="ARBA" id="ARBA00008416"/>
    </source>
</evidence>
<dbReference type="InterPro" id="IPR003829">
    <property type="entry name" value="Pirin_N_dom"/>
</dbReference>
<dbReference type="EMBL" id="KB454543">
    <property type="protein sequence ID" value="EME26747.1"/>
    <property type="molecule type" value="Genomic_DNA"/>
</dbReference>
<dbReference type="GeneID" id="17085701"/>
<keyword evidence="9" id="KW-1185">Reference proteome</keyword>
<dbReference type="PANTHER" id="PTHR13903:SF8">
    <property type="entry name" value="PIRIN"/>
    <property type="match status" value="1"/>
</dbReference>
<comment type="cofactor">
    <cofactor evidence="4">
        <name>Fe cation</name>
        <dbReference type="ChEBI" id="CHEBI:24875"/>
    </cofactor>
    <text evidence="4">Binds 1 Fe cation per subunit.</text>
</comment>
<feature type="binding site" evidence="4">
    <location>
        <position position="92"/>
    </location>
    <ligand>
        <name>Fe cation</name>
        <dbReference type="ChEBI" id="CHEBI:24875"/>
    </ligand>
</feature>
<keyword evidence="3" id="KW-0539">Nucleus</keyword>
<dbReference type="OrthoDB" id="198735at2759"/>
<evidence type="ECO:0000259" key="7">
    <source>
        <dbReference type="Pfam" id="PF05726"/>
    </source>
</evidence>
<feature type="binding site" evidence="4">
    <location>
        <position position="134"/>
    </location>
    <ligand>
        <name>Fe cation</name>
        <dbReference type="ChEBI" id="CHEBI:24875"/>
    </ligand>
</feature>
<dbReference type="PANTHER" id="PTHR13903">
    <property type="entry name" value="PIRIN-RELATED"/>
    <property type="match status" value="1"/>
</dbReference>